<sequence>DTIVAAGVLTKAIRIYQIDVTNPSAAVDYEVQIGYGPDLNNMYWFGPVTYNLASVTLPFPLEVPAGQRLAARCRDSAAAQNTVDVKILAYTIE</sequence>
<proteinExistence type="predicted"/>
<reference evidence="1" key="1">
    <citation type="journal article" date="2014" name="Front. Microbiol.">
        <title>High frequency of phylogenetically diverse reductive dehalogenase-homologous genes in deep subseafloor sedimentary metagenomes.</title>
        <authorList>
            <person name="Kawai M."/>
            <person name="Futagami T."/>
            <person name="Toyoda A."/>
            <person name="Takaki Y."/>
            <person name="Nishi S."/>
            <person name="Hori S."/>
            <person name="Arai W."/>
            <person name="Tsubouchi T."/>
            <person name="Morono Y."/>
            <person name="Uchiyama I."/>
            <person name="Ito T."/>
            <person name="Fujiyama A."/>
            <person name="Inagaki F."/>
            <person name="Takami H."/>
        </authorList>
    </citation>
    <scope>NUCLEOTIDE SEQUENCE</scope>
    <source>
        <strain evidence="1">Expedition CK06-06</strain>
    </source>
</reference>
<dbReference type="AlphaFoldDB" id="X1H6Y5"/>
<protein>
    <submittedName>
        <fullName evidence="1">Uncharacterized protein</fullName>
    </submittedName>
</protein>
<accession>X1H6Y5</accession>
<name>X1H6Y5_9ZZZZ</name>
<organism evidence="1">
    <name type="scientific">marine sediment metagenome</name>
    <dbReference type="NCBI Taxonomy" id="412755"/>
    <lineage>
        <taxon>unclassified sequences</taxon>
        <taxon>metagenomes</taxon>
        <taxon>ecological metagenomes</taxon>
    </lineage>
</organism>
<feature type="non-terminal residue" evidence="1">
    <location>
        <position position="1"/>
    </location>
</feature>
<gene>
    <name evidence="1" type="ORF">S03H2_33643</name>
</gene>
<dbReference type="EMBL" id="BARU01020491">
    <property type="protein sequence ID" value="GAH49604.1"/>
    <property type="molecule type" value="Genomic_DNA"/>
</dbReference>
<evidence type="ECO:0000313" key="1">
    <source>
        <dbReference type="EMBL" id="GAH49604.1"/>
    </source>
</evidence>
<comment type="caution">
    <text evidence="1">The sequence shown here is derived from an EMBL/GenBank/DDBJ whole genome shotgun (WGS) entry which is preliminary data.</text>
</comment>